<dbReference type="Proteomes" id="UP001732700">
    <property type="component" value="Chromosome 6A"/>
</dbReference>
<organism evidence="1 2">
    <name type="scientific">Avena sativa</name>
    <name type="common">Oat</name>
    <dbReference type="NCBI Taxonomy" id="4498"/>
    <lineage>
        <taxon>Eukaryota</taxon>
        <taxon>Viridiplantae</taxon>
        <taxon>Streptophyta</taxon>
        <taxon>Embryophyta</taxon>
        <taxon>Tracheophyta</taxon>
        <taxon>Spermatophyta</taxon>
        <taxon>Magnoliopsida</taxon>
        <taxon>Liliopsida</taxon>
        <taxon>Poales</taxon>
        <taxon>Poaceae</taxon>
        <taxon>BOP clade</taxon>
        <taxon>Pooideae</taxon>
        <taxon>Poodae</taxon>
        <taxon>Poeae</taxon>
        <taxon>Poeae Chloroplast Group 1 (Aveneae type)</taxon>
        <taxon>Aveninae</taxon>
        <taxon>Avena</taxon>
    </lineage>
</organism>
<evidence type="ECO:0000313" key="2">
    <source>
        <dbReference type="Proteomes" id="UP001732700"/>
    </source>
</evidence>
<reference evidence="1" key="1">
    <citation type="submission" date="2021-05" db="EMBL/GenBank/DDBJ databases">
        <authorList>
            <person name="Scholz U."/>
            <person name="Mascher M."/>
            <person name="Fiebig A."/>
        </authorList>
    </citation>
    <scope>NUCLEOTIDE SEQUENCE [LARGE SCALE GENOMIC DNA]</scope>
</reference>
<keyword evidence="2" id="KW-1185">Reference proteome</keyword>
<sequence length="469" mass="51978">MEALAAALEGGGAGMNIEIVPRTCSPLQATEEENNVGAGAEDAPTVAEEKMAELMEKLNLTSEEATAVILEDENDEDLVSLEWAIIGKVLSPTILHVQTIMSALRPAWGNPNGMEFRSVGDNTFIVEFASKADKDRIKAGAPWTVGKHAVLINNFDARQRPSDVCFDKLTVWARIKNPRFELMNRSWGEELGARLGKVESVETDSQGRAWGDYLRVRVTVDITKPLLRCVTVYSKKYKELDTYEVVYERLPHYCFSCGLLGHSSMECPTPAERDAEGKLPWNADKLCVKDEKKRSFLTPKSVQSSQSSGRSSHLDDKKGDTHFSTKAKSVAPKTDGVENQDEFSYPSQLKVQNQKLKDNMEESIVCNDLFPLQDSTRSIAGQKRKQTKVYKSKVTTTNTGEMVMLNNISKAIVLGGNNLKPNDTCKALGPMVEEEHNDSFKKQKKDLTFTSLGSADRAEAVAEQPRHTP</sequence>
<evidence type="ECO:0000313" key="1">
    <source>
        <dbReference type="EnsemblPlants" id="AVESA.00010b.r2.6AG1012290.1.CDS.1"/>
    </source>
</evidence>
<accession>A0ACD5YIE3</accession>
<reference evidence="1" key="2">
    <citation type="submission" date="2025-09" db="UniProtKB">
        <authorList>
            <consortium name="EnsemblPlants"/>
        </authorList>
    </citation>
    <scope>IDENTIFICATION</scope>
</reference>
<protein>
    <submittedName>
        <fullName evidence="1">Uncharacterized protein</fullName>
    </submittedName>
</protein>
<proteinExistence type="predicted"/>
<dbReference type="EnsemblPlants" id="AVESA.00010b.r2.6AG1012290.1">
    <property type="protein sequence ID" value="AVESA.00010b.r2.6AG1012290.1.CDS.1"/>
    <property type="gene ID" value="AVESA.00010b.r2.6AG1012290"/>
</dbReference>
<name>A0ACD5YIE3_AVESA</name>